<dbReference type="SUPFAM" id="SSF69318">
    <property type="entry name" value="Integrin alpha N-terminal domain"/>
    <property type="match status" value="1"/>
</dbReference>
<dbReference type="EMBL" id="CAJOAX010005177">
    <property type="protein sequence ID" value="CAF3938082.1"/>
    <property type="molecule type" value="Genomic_DNA"/>
</dbReference>
<name>A0A819JTA3_9BILA</name>
<protein>
    <submittedName>
        <fullName evidence="1">Uncharacterized protein</fullName>
    </submittedName>
</protein>
<proteinExistence type="predicted"/>
<accession>A0A819JTA3</accession>
<evidence type="ECO:0000313" key="2">
    <source>
        <dbReference type="Proteomes" id="UP000663823"/>
    </source>
</evidence>
<sequence length="209" mass="22344">MTYPTDSSPWAVSVGDFNNDTILDIVVANHDNDTVGIFLGWGNDRWCAISVSQKSNTTCKDAAACRAGGGTPHGGICPGAANIQCCKGGGSTPTGPGTSKPINTMLTGLADILRGAGLNVVEVAGWKTRGHETMAINDLMLNNNKQLRLTNTTAADEIDIVPYKCLMLVLVHCLFNLDESIDFLIENSEDWDSSMINDDDDIGKRLLNI</sequence>
<reference evidence="1" key="1">
    <citation type="submission" date="2021-02" db="EMBL/GenBank/DDBJ databases">
        <authorList>
            <person name="Nowell W R."/>
        </authorList>
    </citation>
    <scope>NUCLEOTIDE SEQUENCE</scope>
</reference>
<organism evidence="1 2">
    <name type="scientific">Rotaria sordida</name>
    <dbReference type="NCBI Taxonomy" id="392033"/>
    <lineage>
        <taxon>Eukaryota</taxon>
        <taxon>Metazoa</taxon>
        <taxon>Spiralia</taxon>
        <taxon>Gnathifera</taxon>
        <taxon>Rotifera</taxon>
        <taxon>Eurotatoria</taxon>
        <taxon>Bdelloidea</taxon>
        <taxon>Philodinida</taxon>
        <taxon>Philodinidae</taxon>
        <taxon>Rotaria</taxon>
    </lineage>
</organism>
<dbReference type="InterPro" id="IPR028994">
    <property type="entry name" value="Integrin_alpha_N"/>
</dbReference>
<dbReference type="Proteomes" id="UP000663823">
    <property type="component" value="Unassembled WGS sequence"/>
</dbReference>
<comment type="caution">
    <text evidence="1">The sequence shown here is derived from an EMBL/GenBank/DDBJ whole genome shotgun (WGS) entry which is preliminary data.</text>
</comment>
<dbReference type="AlphaFoldDB" id="A0A819JTA3"/>
<evidence type="ECO:0000313" key="1">
    <source>
        <dbReference type="EMBL" id="CAF3938082.1"/>
    </source>
</evidence>
<gene>
    <name evidence="1" type="ORF">OTI717_LOCUS25713</name>
</gene>